<dbReference type="GO" id="GO:0016887">
    <property type="term" value="F:ATP hydrolysis activity"/>
    <property type="evidence" value="ECO:0007669"/>
    <property type="project" value="InterPro"/>
</dbReference>
<evidence type="ECO:0000256" key="2">
    <source>
        <dbReference type="ARBA" id="ARBA00022741"/>
    </source>
</evidence>
<dbReference type="STRING" id="1278298.GCA_000428685_01938"/>
<dbReference type="NCBIfam" id="NF010683">
    <property type="entry name" value="PRK14083.1"/>
    <property type="match status" value="1"/>
</dbReference>
<evidence type="ECO:0000256" key="3">
    <source>
        <dbReference type="ARBA" id="ARBA00022840"/>
    </source>
</evidence>
<dbReference type="GO" id="GO:0140662">
    <property type="term" value="F:ATP-dependent protein folding chaperone"/>
    <property type="evidence" value="ECO:0007669"/>
    <property type="project" value="InterPro"/>
</dbReference>
<evidence type="ECO:0000313" key="6">
    <source>
        <dbReference type="EMBL" id="VEG74184.1"/>
    </source>
</evidence>
<dbReference type="Proteomes" id="UP000276899">
    <property type="component" value="Chromosome"/>
</dbReference>
<keyword evidence="7" id="KW-1185">Reference proteome</keyword>
<organism evidence="6 7">
    <name type="scientific">Actinomyces slackii</name>
    <dbReference type="NCBI Taxonomy" id="52774"/>
    <lineage>
        <taxon>Bacteria</taxon>
        <taxon>Bacillati</taxon>
        <taxon>Actinomycetota</taxon>
        <taxon>Actinomycetes</taxon>
        <taxon>Actinomycetales</taxon>
        <taxon>Actinomycetaceae</taxon>
        <taxon>Actinomyces</taxon>
    </lineage>
</organism>
<dbReference type="GO" id="GO:0051082">
    <property type="term" value="F:unfolded protein binding"/>
    <property type="evidence" value="ECO:0007669"/>
    <property type="project" value="InterPro"/>
</dbReference>
<dbReference type="PANTHER" id="PTHR11528">
    <property type="entry name" value="HEAT SHOCK PROTEIN 90 FAMILY MEMBER"/>
    <property type="match status" value="1"/>
</dbReference>
<feature type="binding site" evidence="5">
    <location>
        <position position="33"/>
    </location>
    <ligand>
        <name>ATP</name>
        <dbReference type="ChEBI" id="CHEBI:30616"/>
    </ligand>
</feature>
<gene>
    <name evidence="6" type="primary">htpG</name>
    <name evidence="6" type="ORF">NCTC11923_00806</name>
</gene>
<comment type="similarity">
    <text evidence="1">Belongs to the heat shock protein 90 family.</text>
</comment>
<name>A0A3S4WJC6_9ACTO</name>
<dbReference type="AlphaFoldDB" id="A0A3S4WJC6"/>
<evidence type="ECO:0000256" key="5">
    <source>
        <dbReference type="PIRSR" id="PIRSR002583-1"/>
    </source>
</evidence>
<feature type="binding site" evidence="5">
    <location>
        <position position="65"/>
    </location>
    <ligand>
        <name>ATP</name>
        <dbReference type="ChEBI" id="CHEBI:30616"/>
    </ligand>
</feature>
<evidence type="ECO:0000256" key="4">
    <source>
        <dbReference type="ARBA" id="ARBA00023186"/>
    </source>
</evidence>
<dbReference type="InterPro" id="IPR001404">
    <property type="entry name" value="Hsp90_fam"/>
</dbReference>
<dbReference type="InterPro" id="IPR020568">
    <property type="entry name" value="Ribosomal_Su5_D2-typ_SF"/>
</dbReference>
<reference evidence="6 7" key="1">
    <citation type="submission" date="2018-12" db="EMBL/GenBank/DDBJ databases">
        <authorList>
            <consortium name="Pathogen Informatics"/>
        </authorList>
    </citation>
    <scope>NUCLEOTIDE SEQUENCE [LARGE SCALE GENOMIC DNA]</scope>
    <source>
        <strain evidence="6 7">NCTC11923</strain>
    </source>
</reference>
<dbReference type="EMBL" id="LR134363">
    <property type="protein sequence ID" value="VEG74184.1"/>
    <property type="molecule type" value="Genomic_DNA"/>
</dbReference>
<dbReference type="SUPFAM" id="SSF54211">
    <property type="entry name" value="Ribosomal protein S5 domain 2-like"/>
    <property type="match status" value="1"/>
</dbReference>
<dbReference type="Gene3D" id="3.30.230.80">
    <property type="match status" value="1"/>
</dbReference>
<dbReference type="PIRSF" id="PIRSF002583">
    <property type="entry name" value="Hsp90"/>
    <property type="match status" value="1"/>
</dbReference>
<feature type="binding site" evidence="5">
    <location>
        <position position="29"/>
    </location>
    <ligand>
        <name>ATP</name>
        <dbReference type="ChEBI" id="CHEBI:30616"/>
    </ligand>
</feature>
<protein>
    <submittedName>
        <fullName evidence="6">High temperature protein G</fullName>
    </submittedName>
</protein>
<sequence>MATFQVDLRGMVDLLSRNLYSGPRVYVRELLQNTVDAIAARRLQDPDCPATVTITVADGGLTCRDTGIGLTLQEASDLLSTIGASSKRDELGLSRGDYLGQFGIGMLSCFMVSERIRVLSRSARQPQAPTVEWVGRTDGTYAVRALEAGEDGLDEPGTLVELDGLPGEPWLRADTVRALVDEFGSLLPIDVEVRSGQGGATRTRHAHQEAPWELSRREQRRWCAETLDAEPFDIIDLKVPAAGLRGLAVITSAHPTATAHHTAYVKRMLVSRSAEGLVPEWAYFVRVVADAAHLRLTASREQLVDDDLRAETREAIGAAVRSWLERMARAAPRRFAEFVAAHAVGLRSVAISDADMLELVVRHAPVESTLGPRTLAQLAASGKPVRFTRTVDQYRALADVASSQGIVLVNAGYAYEEEVIAAFLARPDLLEAGADIALVDPGELLEAFSPCSPAEEAQAIEVLMLAAQAIDPEDCEVVMRRFEPATLPALYLPDPDLAGRVAARTSTRAATGVWSEILGVTDPFAGSPVPRLVLNRTNPLVVRLVSARADDAVVTRTLRGLYIQCLLLGHQPLGPKERSWAAEALGSLLDSALPQAQ</sequence>
<dbReference type="GO" id="GO:0005524">
    <property type="term" value="F:ATP binding"/>
    <property type="evidence" value="ECO:0007669"/>
    <property type="project" value="UniProtKB-KW"/>
</dbReference>
<keyword evidence="2 5" id="KW-0547">Nucleotide-binding</keyword>
<dbReference type="Gene3D" id="3.30.565.10">
    <property type="entry name" value="Histidine kinase-like ATPase, C-terminal domain"/>
    <property type="match status" value="1"/>
</dbReference>
<dbReference type="SUPFAM" id="SSF55874">
    <property type="entry name" value="ATPase domain of HSP90 chaperone/DNA topoisomerase II/histidine kinase"/>
    <property type="match status" value="1"/>
</dbReference>
<keyword evidence="3 5" id="KW-0067">ATP-binding</keyword>
<evidence type="ECO:0000256" key="1">
    <source>
        <dbReference type="ARBA" id="ARBA00008239"/>
    </source>
</evidence>
<dbReference type="RefSeq" id="WP_026426973.1">
    <property type="nucleotide sequence ID" value="NZ_LR134363.1"/>
</dbReference>
<accession>A0A3S4WJC6</accession>
<feature type="binding site" evidence="5">
    <location>
        <position position="158"/>
    </location>
    <ligand>
        <name>ATP</name>
        <dbReference type="ChEBI" id="CHEBI:30616"/>
    </ligand>
</feature>
<keyword evidence="4" id="KW-0143">Chaperone</keyword>
<dbReference type="KEGG" id="asla:NCTC11923_00806"/>
<evidence type="ECO:0000313" key="7">
    <source>
        <dbReference type="Proteomes" id="UP000276899"/>
    </source>
</evidence>
<dbReference type="InterPro" id="IPR036890">
    <property type="entry name" value="HATPase_C_sf"/>
</dbReference>
<proteinExistence type="inferred from homology"/>